<dbReference type="STRING" id="112090.W4GAR2"/>
<feature type="region of interest" description="Disordered" evidence="1">
    <location>
        <begin position="94"/>
        <end position="115"/>
    </location>
</feature>
<organism evidence="2">
    <name type="scientific">Aphanomyces astaci</name>
    <name type="common">Crayfish plague agent</name>
    <dbReference type="NCBI Taxonomy" id="112090"/>
    <lineage>
        <taxon>Eukaryota</taxon>
        <taxon>Sar</taxon>
        <taxon>Stramenopiles</taxon>
        <taxon>Oomycota</taxon>
        <taxon>Saprolegniomycetes</taxon>
        <taxon>Saprolegniales</taxon>
        <taxon>Verrucalvaceae</taxon>
        <taxon>Aphanomyces</taxon>
    </lineage>
</organism>
<dbReference type="RefSeq" id="XP_009834163.1">
    <property type="nucleotide sequence ID" value="XM_009835861.1"/>
</dbReference>
<evidence type="ECO:0000256" key="1">
    <source>
        <dbReference type="SAM" id="MobiDB-lite"/>
    </source>
</evidence>
<accession>W4GAR2</accession>
<dbReference type="GO" id="GO:0015074">
    <property type="term" value="P:DNA integration"/>
    <property type="evidence" value="ECO:0007669"/>
    <property type="project" value="InterPro"/>
</dbReference>
<dbReference type="GeneID" id="20811599"/>
<dbReference type="EMBL" id="KI913137">
    <property type="protein sequence ID" value="ETV76038.1"/>
    <property type="molecule type" value="Genomic_DNA"/>
</dbReference>
<feature type="compositionally biased region" description="Polar residues" evidence="1">
    <location>
        <begin position="303"/>
        <end position="316"/>
    </location>
</feature>
<proteinExistence type="predicted"/>
<dbReference type="OrthoDB" id="108345at2759"/>
<reference evidence="2" key="1">
    <citation type="submission" date="2013-12" db="EMBL/GenBank/DDBJ databases">
        <title>The Genome Sequence of Aphanomyces astaci APO3.</title>
        <authorList>
            <consortium name="The Broad Institute Genomics Platform"/>
            <person name="Russ C."/>
            <person name="Tyler B."/>
            <person name="van West P."/>
            <person name="Dieguez-Uribeondo J."/>
            <person name="Young S.K."/>
            <person name="Zeng Q."/>
            <person name="Gargeya S."/>
            <person name="Fitzgerald M."/>
            <person name="Abouelleil A."/>
            <person name="Alvarado L."/>
            <person name="Chapman S.B."/>
            <person name="Gainer-Dewar J."/>
            <person name="Goldberg J."/>
            <person name="Griggs A."/>
            <person name="Gujja S."/>
            <person name="Hansen M."/>
            <person name="Howarth C."/>
            <person name="Imamovic A."/>
            <person name="Ireland A."/>
            <person name="Larimer J."/>
            <person name="McCowan C."/>
            <person name="Murphy C."/>
            <person name="Pearson M."/>
            <person name="Poon T.W."/>
            <person name="Priest M."/>
            <person name="Roberts A."/>
            <person name="Saif S."/>
            <person name="Shea T."/>
            <person name="Sykes S."/>
            <person name="Wortman J."/>
            <person name="Nusbaum C."/>
            <person name="Birren B."/>
        </authorList>
    </citation>
    <scope>NUCLEOTIDE SEQUENCE [LARGE SCALE GENOMIC DNA]</scope>
    <source>
        <strain evidence="2">APO3</strain>
    </source>
</reference>
<dbReference type="VEuPathDB" id="FungiDB:H257_09603"/>
<dbReference type="AlphaFoldDB" id="W4GAR2"/>
<name>W4GAR2_APHAT</name>
<sequence>MTTHLYSTARTSSDYQDAALINLLWYLFGRASDLCVVRKQNITIDGGGVFFMKFIRMKTREELGISLFPDNEFQSCPPLAIGLLLMSHVRPIPRPRRQPAATNKDVTCDPRSRRTAHRSSGQPWCHCAIKRHRHQGCAKLYDSLPHKQLTSHSVRRGDSQHENAVEHLSSPWIFDRGLCTVSATNKAFNYVFNTSLEDHKVAKTLSGWAPTDTVKLASLSTFDVRTKEQIDAVLAMASRLETCVVEAGCALVDVLAWSSHLVEVQGALTVAYASHQAMVIEHFIENARLQNARMDVLEAHLNSSCQPQPSKPTTELPNPRSHEHQLMPTVPQRKKSSTTHPNATWFEWYALQPRLWESKNEKQKKSNSKLLVAFMKLFLEHGFVLDPKSPTYRDDVNAVGRSAEINLLGYLPGRGVELNDQAPFSSTCASCIYDLNDKIVR</sequence>
<protein>
    <submittedName>
        <fullName evidence="2">Uncharacterized protein</fullName>
    </submittedName>
</protein>
<dbReference type="GO" id="GO:0006310">
    <property type="term" value="P:DNA recombination"/>
    <property type="evidence" value="ECO:0007669"/>
    <property type="project" value="InterPro"/>
</dbReference>
<feature type="region of interest" description="Disordered" evidence="1">
    <location>
        <begin position="303"/>
        <end position="339"/>
    </location>
</feature>
<dbReference type="InterPro" id="IPR013762">
    <property type="entry name" value="Integrase-like_cat_sf"/>
</dbReference>
<gene>
    <name evidence="2" type="ORF">H257_09603</name>
</gene>
<evidence type="ECO:0000313" key="2">
    <source>
        <dbReference type="EMBL" id="ETV76038.1"/>
    </source>
</evidence>
<dbReference type="Gene3D" id="1.10.443.10">
    <property type="entry name" value="Intergrase catalytic core"/>
    <property type="match status" value="1"/>
</dbReference>
<dbReference type="GO" id="GO:0003677">
    <property type="term" value="F:DNA binding"/>
    <property type="evidence" value="ECO:0007669"/>
    <property type="project" value="InterPro"/>
</dbReference>